<proteinExistence type="predicted"/>
<feature type="transmembrane region" description="Helical" evidence="1">
    <location>
        <begin position="12"/>
        <end position="34"/>
    </location>
</feature>
<name>A0ABS2PDK5_9BACL</name>
<evidence type="ECO:0000259" key="2">
    <source>
        <dbReference type="Pfam" id="PF13091"/>
    </source>
</evidence>
<comment type="caution">
    <text evidence="3">The sequence shown here is derived from an EMBL/GenBank/DDBJ whole genome shotgun (WGS) entry which is preliminary data.</text>
</comment>
<sequence length="484" mass="55198">MRSLKQRPLKRYTVGKFLLLLLPFYIVFMIYGIYKPFPDESLSYDSGWHDVSSAQLLLDETFTDNGATVHDHVIFEKVEEMINEAESFILVDMFLFNDEYPADLDFPTLSNWLSAQLALKKQENPDMTIVVTTDRINSFYDSREPAHIEFMRSVGIHIVWTDMSKAPDSNPIYSGAWRAFMQWFGTPAGGYLPSPFSSEAEPVTLRGYLDLLNSKANHRKVVLTEQSGLVTSANAHDASAYHSNVAFYVEGELVHHLLETEKAVARFSGAEDVLETLEANPTNQGADENIQGKVVTEYAIKAEILRTLQESGEGSEVWLGLFYLSDRDVINELKDVAERGAIVRLILDGNSEAFGHEKNGVPNRPVADELERAHSNIQVRWYNTDGEQYHTKMMYITNGNQAVVTGGSANFTRRNLDDYNLETNVMFAGSTDHEMMQQLDKYFVRLWNNEEDQQYTLPYAHYGEQSQWKYWLYRVQESTGLSAF</sequence>
<dbReference type="Proteomes" id="UP000741863">
    <property type="component" value="Unassembled WGS sequence"/>
</dbReference>
<keyword evidence="4" id="KW-1185">Reference proteome</keyword>
<dbReference type="RefSeq" id="WP_204697559.1">
    <property type="nucleotide sequence ID" value="NZ_JAFBEC010000005.1"/>
</dbReference>
<evidence type="ECO:0000313" key="4">
    <source>
        <dbReference type="Proteomes" id="UP000741863"/>
    </source>
</evidence>
<organism evidence="3 4">
    <name type="scientific">Geomicrobium sediminis</name>
    <dbReference type="NCBI Taxonomy" id="1347788"/>
    <lineage>
        <taxon>Bacteria</taxon>
        <taxon>Bacillati</taxon>
        <taxon>Bacillota</taxon>
        <taxon>Bacilli</taxon>
        <taxon>Bacillales</taxon>
        <taxon>Geomicrobium</taxon>
    </lineage>
</organism>
<reference evidence="3 4" key="1">
    <citation type="submission" date="2021-01" db="EMBL/GenBank/DDBJ databases">
        <title>Genomic Encyclopedia of Type Strains, Phase IV (KMG-IV): sequencing the most valuable type-strain genomes for metagenomic binning, comparative biology and taxonomic classification.</title>
        <authorList>
            <person name="Goeker M."/>
        </authorList>
    </citation>
    <scope>NUCLEOTIDE SEQUENCE [LARGE SCALE GENOMIC DNA]</scope>
    <source>
        <strain evidence="3 4">DSM 25540</strain>
    </source>
</reference>
<evidence type="ECO:0000256" key="1">
    <source>
        <dbReference type="SAM" id="Phobius"/>
    </source>
</evidence>
<keyword evidence="1" id="KW-0812">Transmembrane</keyword>
<feature type="domain" description="Phospholipase D-like" evidence="2">
    <location>
        <begin position="306"/>
        <end position="447"/>
    </location>
</feature>
<dbReference type="CDD" id="cd09130">
    <property type="entry name" value="PLDc_unchar2_2"/>
    <property type="match status" value="1"/>
</dbReference>
<evidence type="ECO:0000313" key="3">
    <source>
        <dbReference type="EMBL" id="MBM7633051.1"/>
    </source>
</evidence>
<protein>
    <recommendedName>
        <fullName evidence="2">Phospholipase D-like domain-containing protein</fullName>
    </recommendedName>
</protein>
<dbReference type="InterPro" id="IPR025202">
    <property type="entry name" value="PLD-like_dom"/>
</dbReference>
<gene>
    <name evidence="3" type="ORF">JOD17_002145</name>
</gene>
<keyword evidence="1" id="KW-0472">Membrane</keyword>
<dbReference type="EMBL" id="JAFBEC010000005">
    <property type="protein sequence ID" value="MBM7633051.1"/>
    <property type="molecule type" value="Genomic_DNA"/>
</dbReference>
<keyword evidence="1" id="KW-1133">Transmembrane helix</keyword>
<dbReference type="Pfam" id="PF13091">
    <property type="entry name" value="PLDc_2"/>
    <property type="match status" value="1"/>
</dbReference>
<dbReference type="SUPFAM" id="SSF56024">
    <property type="entry name" value="Phospholipase D/nuclease"/>
    <property type="match status" value="2"/>
</dbReference>
<accession>A0ABS2PDK5</accession>
<dbReference type="Gene3D" id="3.30.870.10">
    <property type="entry name" value="Endonuclease Chain A"/>
    <property type="match status" value="2"/>
</dbReference>